<dbReference type="Gene3D" id="3.10.580.10">
    <property type="entry name" value="CBS-domain"/>
    <property type="match status" value="1"/>
</dbReference>
<evidence type="ECO:0000313" key="3">
    <source>
        <dbReference type="EMBL" id="OFC32934.1"/>
    </source>
</evidence>
<name>A0A1E7YLA3_9PROT</name>
<comment type="caution">
    <text evidence="3">The sequence shown here is derived from an EMBL/GenBank/DDBJ whole genome shotgun (WGS) entry which is preliminary data.</text>
</comment>
<dbReference type="SUPFAM" id="SSF54631">
    <property type="entry name" value="CBS-domain pair"/>
    <property type="match status" value="1"/>
</dbReference>
<dbReference type="AlphaFoldDB" id="A0A1E7YLA3"/>
<accession>A0A1E7YLA3</accession>
<dbReference type="InterPro" id="IPR046342">
    <property type="entry name" value="CBS_dom_sf"/>
</dbReference>
<dbReference type="CDD" id="cd04640">
    <property type="entry name" value="CBS_pair_proteobact"/>
    <property type="match status" value="1"/>
</dbReference>
<reference evidence="3 4" key="1">
    <citation type="submission" date="2016-06" db="EMBL/GenBank/DDBJ databases">
        <title>Gene turnover analysis identifies the evolutionary adaptation of the extremophile Acidithiobacillus caldus.</title>
        <authorList>
            <person name="Zhang X."/>
        </authorList>
    </citation>
    <scope>NUCLEOTIDE SEQUENCE [LARGE SCALE GENOMIC DNA]</scope>
    <source>
        <strain evidence="3 4">DX</strain>
    </source>
</reference>
<evidence type="ECO:0000259" key="2">
    <source>
        <dbReference type="PROSITE" id="PS51371"/>
    </source>
</evidence>
<feature type="non-terminal residue" evidence="3">
    <location>
        <position position="1"/>
    </location>
</feature>
<gene>
    <name evidence="3" type="ORF">BAE27_10095</name>
</gene>
<dbReference type="RefSeq" id="WP_070122111.1">
    <property type="nucleotide sequence ID" value="NZ_LZYE01000256.1"/>
</dbReference>
<dbReference type="Pfam" id="PF00571">
    <property type="entry name" value="CBS"/>
    <property type="match status" value="1"/>
</dbReference>
<protein>
    <recommendedName>
        <fullName evidence="2">CBS domain-containing protein</fullName>
    </recommendedName>
</protein>
<sequence length="171" mass="18623">SPVGMDDNALKVMTDLRRVPAATTHPEVSIDAAMQKMIHVGVRLLFVLDDFGVVVGIITARDILGEKPVQIAAEKQIPRDQVLVEDIMIRRGRIEVLPYAEVARSTVGDIVVTLKEVGRQHALVEAEGSVPEICGIFSISQIGRQLGVKIETTGTAQTFAELEKFLTQGDH</sequence>
<organism evidence="3 4">
    <name type="scientific">Acidithiobacillus caldus</name>
    <dbReference type="NCBI Taxonomy" id="33059"/>
    <lineage>
        <taxon>Bacteria</taxon>
        <taxon>Pseudomonadati</taxon>
        <taxon>Pseudomonadota</taxon>
        <taxon>Acidithiobacillia</taxon>
        <taxon>Acidithiobacillales</taxon>
        <taxon>Acidithiobacillaceae</taxon>
        <taxon>Acidithiobacillus</taxon>
    </lineage>
</organism>
<dbReference type="InterPro" id="IPR000644">
    <property type="entry name" value="CBS_dom"/>
</dbReference>
<evidence type="ECO:0000313" key="4">
    <source>
        <dbReference type="Proteomes" id="UP000175616"/>
    </source>
</evidence>
<keyword evidence="1" id="KW-0129">CBS domain</keyword>
<dbReference type="EMBL" id="LZYE01000256">
    <property type="protein sequence ID" value="OFC32934.1"/>
    <property type="molecule type" value="Genomic_DNA"/>
</dbReference>
<feature type="domain" description="CBS" evidence="2">
    <location>
        <begin position="13"/>
        <end position="74"/>
    </location>
</feature>
<proteinExistence type="predicted"/>
<dbReference type="Proteomes" id="UP000175616">
    <property type="component" value="Unassembled WGS sequence"/>
</dbReference>
<dbReference type="PROSITE" id="PS51371">
    <property type="entry name" value="CBS"/>
    <property type="match status" value="1"/>
</dbReference>
<evidence type="ECO:0000256" key="1">
    <source>
        <dbReference type="PROSITE-ProRule" id="PRU00703"/>
    </source>
</evidence>